<keyword evidence="2 10" id="KW-0678">Repressor</keyword>
<evidence type="ECO:0000313" key="11">
    <source>
        <dbReference type="EMBL" id="OUO56028.1"/>
    </source>
</evidence>
<dbReference type="InterPro" id="IPR016095">
    <property type="entry name" value="Ribosomal_uL1_3-a/b-sand"/>
</dbReference>
<dbReference type="OrthoDB" id="9803740at2"/>
<evidence type="ECO:0000256" key="7">
    <source>
        <dbReference type="ARBA" id="ARBA00022980"/>
    </source>
</evidence>
<dbReference type="PANTHER" id="PTHR36427">
    <property type="entry name" value="54S RIBOSOMAL PROTEIN L1, MITOCHONDRIAL"/>
    <property type="match status" value="1"/>
</dbReference>
<comment type="similarity">
    <text evidence="1 10">Belongs to the universal ribosomal protein uL1 family.</text>
</comment>
<dbReference type="PANTHER" id="PTHR36427:SF3">
    <property type="entry name" value="LARGE RIBOSOMAL SUBUNIT PROTEIN UL1M"/>
    <property type="match status" value="1"/>
</dbReference>
<evidence type="ECO:0000256" key="8">
    <source>
        <dbReference type="ARBA" id="ARBA00023274"/>
    </source>
</evidence>
<dbReference type="EMBL" id="NFJD01000005">
    <property type="protein sequence ID" value="OUO56028.1"/>
    <property type="molecule type" value="Genomic_DNA"/>
</dbReference>
<evidence type="ECO:0000256" key="9">
    <source>
        <dbReference type="ARBA" id="ARBA00035241"/>
    </source>
</evidence>
<keyword evidence="3 10" id="KW-0820">tRNA-binding</keyword>
<dbReference type="AlphaFoldDB" id="A0A1Y4DGH4"/>
<dbReference type="GO" id="GO:0000049">
    <property type="term" value="F:tRNA binding"/>
    <property type="evidence" value="ECO:0007669"/>
    <property type="project" value="UniProtKB-KW"/>
</dbReference>
<dbReference type="GO" id="GO:0019843">
    <property type="term" value="F:rRNA binding"/>
    <property type="evidence" value="ECO:0007669"/>
    <property type="project" value="UniProtKB-UniRule"/>
</dbReference>
<dbReference type="SUPFAM" id="SSF56808">
    <property type="entry name" value="Ribosomal protein L1"/>
    <property type="match status" value="1"/>
</dbReference>
<dbReference type="GO" id="GO:0006412">
    <property type="term" value="P:translation"/>
    <property type="evidence" value="ECO:0007669"/>
    <property type="project" value="UniProtKB-UniRule"/>
</dbReference>
<dbReference type="HAMAP" id="MF_01318_B">
    <property type="entry name" value="Ribosomal_uL1_B"/>
    <property type="match status" value="1"/>
</dbReference>
<evidence type="ECO:0000256" key="2">
    <source>
        <dbReference type="ARBA" id="ARBA00022491"/>
    </source>
</evidence>
<dbReference type="Pfam" id="PF00687">
    <property type="entry name" value="Ribosomal_L1"/>
    <property type="match status" value="1"/>
</dbReference>
<evidence type="ECO:0000256" key="6">
    <source>
        <dbReference type="ARBA" id="ARBA00022884"/>
    </source>
</evidence>
<dbReference type="InterPro" id="IPR005878">
    <property type="entry name" value="Ribosom_uL1_bac-type"/>
</dbReference>
<dbReference type="Gene3D" id="3.30.190.20">
    <property type="match status" value="1"/>
</dbReference>
<keyword evidence="8 10" id="KW-0687">Ribonucleoprotein</keyword>
<reference evidence="12" key="1">
    <citation type="submission" date="2017-04" db="EMBL/GenBank/DDBJ databases">
        <title>Function of individual gut microbiota members based on whole genome sequencing of pure cultures obtained from chicken caecum.</title>
        <authorList>
            <person name="Medvecky M."/>
            <person name="Cejkova D."/>
            <person name="Polansky O."/>
            <person name="Karasova D."/>
            <person name="Kubasova T."/>
            <person name="Cizek A."/>
            <person name="Rychlik I."/>
        </authorList>
    </citation>
    <scope>NUCLEOTIDE SEQUENCE [LARGE SCALE GENOMIC DNA]</scope>
    <source>
        <strain evidence="12">An273</strain>
    </source>
</reference>
<comment type="subunit">
    <text evidence="10">Part of the 50S ribosomal subunit.</text>
</comment>
<evidence type="ECO:0000256" key="3">
    <source>
        <dbReference type="ARBA" id="ARBA00022555"/>
    </source>
</evidence>
<keyword evidence="6 10" id="KW-0694">RNA-binding</keyword>
<name>A0A1Y4DGH4_9BACT</name>
<dbReference type="InterPro" id="IPR002143">
    <property type="entry name" value="Ribosomal_uL1"/>
</dbReference>
<dbReference type="NCBIfam" id="TIGR01169">
    <property type="entry name" value="rplA_bact"/>
    <property type="match status" value="1"/>
</dbReference>
<comment type="function">
    <text evidence="10">Binds directly to 23S rRNA. The L1 stalk is quite mobile in the ribosome, and is involved in E site tRNA release.</text>
</comment>
<organism evidence="11 12">
    <name type="scientific">Candidatus Avelusimicrobium gallicola</name>
    <dbReference type="NCBI Taxonomy" id="2562704"/>
    <lineage>
        <taxon>Bacteria</taxon>
        <taxon>Pseudomonadati</taxon>
        <taxon>Elusimicrobiota</taxon>
        <taxon>Elusimicrobia</taxon>
        <taxon>Elusimicrobiales</taxon>
        <taxon>Elusimicrobiaceae</taxon>
        <taxon>Candidatus Avelusimicrobium</taxon>
    </lineage>
</organism>
<dbReference type="RefSeq" id="WP_087289385.1">
    <property type="nucleotide sequence ID" value="NZ_NFJD01000005.1"/>
</dbReference>
<dbReference type="GO" id="GO:0015934">
    <property type="term" value="C:large ribosomal subunit"/>
    <property type="evidence" value="ECO:0007669"/>
    <property type="project" value="InterPro"/>
</dbReference>
<dbReference type="InterPro" id="IPR028364">
    <property type="entry name" value="Ribosomal_uL1/biogenesis"/>
</dbReference>
<keyword evidence="12" id="KW-1185">Reference proteome</keyword>
<dbReference type="Proteomes" id="UP000196368">
    <property type="component" value="Unassembled WGS sequence"/>
</dbReference>
<gene>
    <name evidence="10" type="primary">rplA</name>
    <name evidence="11" type="ORF">B5F75_07040</name>
</gene>
<evidence type="ECO:0000313" key="12">
    <source>
        <dbReference type="Proteomes" id="UP000196368"/>
    </source>
</evidence>
<evidence type="ECO:0000256" key="1">
    <source>
        <dbReference type="ARBA" id="ARBA00010531"/>
    </source>
</evidence>
<comment type="caution">
    <text evidence="11">The sequence shown here is derived from an EMBL/GenBank/DDBJ whole genome shotgun (WGS) entry which is preliminary data.</text>
</comment>
<proteinExistence type="inferred from homology"/>
<dbReference type="PIRSF" id="PIRSF002155">
    <property type="entry name" value="Ribosomal_L1"/>
    <property type="match status" value="1"/>
</dbReference>
<keyword evidence="4 10" id="KW-0699">rRNA-binding</keyword>
<evidence type="ECO:0000256" key="4">
    <source>
        <dbReference type="ARBA" id="ARBA00022730"/>
    </source>
</evidence>
<comment type="function">
    <text evidence="10">Protein L1 is also a translational repressor protein, it controls the translation of the L11 operon by binding to its mRNA.</text>
</comment>
<dbReference type="CDD" id="cd00403">
    <property type="entry name" value="Ribosomal_L1"/>
    <property type="match status" value="1"/>
</dbReference>
<keyword evidence="5 10" id="KW-0810">Translation regulation</keyword>
<dbReference type="GO" id="GO:0006417">
    <property type="term" value="P:regulation of translation"/>
    <property type="evidence" value="ECO:0007669"/>
    <property type="project" value="UniProtKB-KW"/>
</dbReference>
<dbReference type="FunFam" id="3.40.50.790:FF:000001">
    <property type="entry name" value="50S ribosomal protein L1"/>
    <property type="match status" value="1"/>
</dbReference>
<dbReference type="GO" id="GO:0003735">
    <property type="term" value="F:structural constituent of ribosome"/>
    <property type="evidence" value="ECO:0007669"/>
    <property type="project" value="InterPro"/>
</dbReference>
<evidence type="ECO:0000256" key="5">
    <source>
        <dbReference type="ARBA" id="ARBA00022845"/>
    </source>
</evidence>
<protein>
    <recommendedName>
        <fullName evidence="9 10">Large ribosomal subunit protein uL1</fullName>
    </recommendedName>
</protein>
<keyword evidence="7 10" id="KW-0689">Ribosomal protein</keyword>
<dbReference type="Gene3D" id="3.40.50.790">
    <property type="match status" value="1"/>
</dbReference>
<sequence length="224" mass="23973">MGKRMQAAQKAYDKSKVYTLEEGAKIVKENAKAKFDETVEIHVKLGIDTKKADQQVRTTVALPHGTGKTKRIAVIAKGEHVQEAQAAGADRVGCEDIVDEVLKGKIDFDVLVATPDTMKDLAKAAKILGPRGLMPNPKSGTVTFDLANTIKALKAGRIEFKADAYGIVHAIIGKASFDAAKLVENAKAVMDTILRVKPSTSKGIYVQSISLSSTMGPGVFVTHK</sequence>
<evidence type="ECO:0000256" key="10">
    <source>
        <dbReference type="HAMAP-Rule" id="MF_01318"/>
    </source>
</evidence>
<dbReference type="InterPro" id="IPR023674">
    <property type="entry name" value="Ribosomal_uL1-like"/>
</dbReference>
<accession>A0A1Y4DGH4</accession>